<keyword evidence="4" id="KW-0786">Thiamine pyrophosphate</keyword>
<dbReference type="SUPFAM" id="SSF52518">
    <property type="entry name" value="Thiamin diphosphate-binding fold (THDP-binding)"/>
    <property type="match status" value="1"/>
</dbReference>
<evidence type="ECO:0000256" key="1">
    <source>
        <dbReference type="ARBA" id="ARBA00001964"/>
    </source>
</evidence>
<reference evidence="6 7" key="1">
    <citation type="submission" date="2017-01" db="EMBL/GenBank/DDBJ databases">
        <title>Novel large sulfur bacteria in the metagenomes of groundwater-fed chemosynthetic microbial mats in the Lake Huron basin.</title>
        <authorList>
            <person name="Sharrar A.M."/>
            <person name="Flood B.E."/>
            <person name="Bailey J.V."/>
            <person name="Jones D.S."/>
            <person name="Biddanda B."/>
            <person name="Ruberg S.A."/>
            <person name="Marcus D.N."/>
            <person name="Dick G.J."/>
        </authorList>
    </citation>
    <scope>NUCLEOTIDE SEQUENCE [LARGE SCALE GENOMIC DNA]</scope>
    <source>
        <strain evidence="6">A8</strain>
    </source>
</reference>
<dbReference type="GO" id="GO:0005829">
    <property type="term" value="C:cytosol"/>
    <property type="evidence" value="ECO:0007669"/>
    <property type="project" value="TreeGrafter"/>
</dbReference>
<organism evidence="6 7">
    <name type="scientific">Thiothrix lacustris</name>
    <dbReference type="NCBI Taxonomy" id="525917"/>
    <lineage>
        <taxon>Bacteria</taxon>
        <taxon>Pseudomonadati</taxon>
        <taxon>Pseudomonadota</taxon>
        <taxon>Gammaproteobacteria</taxon>
        <taxon>Thiotrichales</taxon>
        <taxon>Thiotrichaceae</taxon>
        <taxon>Thiothrix</taxon>
    </lineage>
</organism>
<dbReference type="GO" id="GO:0006098">
    <property type="term" value="P:pentose-phosphate shunt"/>
    <property type="evidence" value="ECO:0007669"/>
    <property type="project" value="TreeGrafter"/>
</dbReference>
<dbReference type="EMBL" id="MTEJ01000503">
    <property type="protein sequence ID" value="OQX02277.1"/>
    <property type="molecule type" value="Genomic_DNA"/>
</dbReference>
<dbReference type="Gene3D" id="3.40.50.970">
    <property type="match status" value="1"/>
</dbReference>
<comment type="cofactor">
    <cofactor evidence="1">
        <name>thiamine diphosphate</name>
        <dbReference type="ChEBI" id="CHEBI:58937"/>
    </cofactor>
</comment>
<dbReference type="InterPro" id="IPR005474">
    <property type="entry name" value="Transketolase_N"/>
</dbReference>
<protein>
    <recommendedName>
        <fullName evidence="5">Transketolase N-terminal domain-containing protein</fullName>
    </recommendedName>
</protein>
<dbReference type="GO" id="GO:0004802">
    <property type="term" value="F:transketolase activity"/>
    <property type="evidence" value="ECO:0007669"/>
    <property type="project" value="TreeGrafter"/>
</dbReference>
<dbReference type="InterPro" id="IPR049557">
    <property type="entry name" value="Transketolase_CS"/>
</dbReference>
<evidence type="ECO:0000313" key="7">
    <source>
        <dbReference type="Proteomes" id="UP000192491"/>
    </source>
</evidence>
<dbReference type="GO" id="GO:0046872">
    <property type="term" value="F:metal ion binding"/>
    <property type="evidence" value="ECO:0007669"/>
    <property type="project" value="UniProtKB-KW"/>
</dbReference>
<dbReference type="AlphaFoldDB" id="A0A1Y1QC24"/>
<gene>
    <name evidence="6" type="ORF">BWK73_43255</name>
</gene>
<evidence type="ECO:0000256" key="2">
    <source>
        <dbReference type="ARBA" id="ARBA00022679"/>
    </source>
</evidence>
<dbReference type="Proteomes" id="UP000192491">
    <property type="component" value="Unassembled WGS sequence"/>
</dbReference>
<evidence type="ECO:0000259" key="5">
    <source>
        <dbReference type="Pfam" id="PF00456"/>
    </source>
</evidence>
<comment type="caution">
    <text evidence="6">The sequence shown here is derived from an EMBL/GenBank/DDBJ whole genome shotgun (WGS) entry which is preliminary data.</text>
</comment>
<dbReference type="PROSITE" id="PS00801">
    <property type="entry name" value="TRANSKETOLASE_1"/>
    <property type="match status" value="1"/>
</dbReference>
<keyword evidence="3" id="KW-0479">Metal-binding</keyword>
<sequence length="35" mass="3682">MTTRRELANAIRVLAMDAVQKANSGHPGAPMGMAD</sequence>
<dbReference type="PANTHER" id="PTHR43522">
    <property type="entry name" value="TRANSKETOLASE"/>
    <property type="match status" value="1"/>
</dbReference>
<feature type="non-terminal residue" evidence="6">
    <location>
        <position position="35"/>
    </location>
</feature>
<evidence type="ECO:0000256" key="4">
    <source>
        <dbReference type="ARBA" id="ARBA00023052"/>
    </source>
</evidence>
<feature type="domain" description="Transketolase N-terminal" evidence="5">
    <location>
        <begin position="4"/>
        <end position="35"/>
    </location>
</feature>
<dbReference type="InterPro" id="IPR033247">
    <property type="entry name" value="Transketolase_fam"/>
</dbReference>
<name>A0A1Y1QC24_9GAMM</name>
<dbReference type="InterPro" id="IPR029061">
    <property type="entry name" value="THDP-binding"/>
</dbReference>
<keyword evidence="2" id="KW-0808">Transferase</keyword>
<evidence type="ECO:0000256" key="3">
    <source>
        <dbReference type="ARBA" id="ARBA00022723"/>
    </source>
</evidence>
<evidence type="ECO:0000313" key="6">
    <source>
        <dbReference type="EMBL" id="OQX02277.1"/>
    </source>
</evidence>
<dbReference type="Pfam" id="PF00456">
    <property type="entry name" value="Transketolase_N"/>
    <property type="match status" value="1"/>
</dbReference>
<proteinExistence type="predicted"/>
<accession>A0A1Y1QC24</accession>
<dbReference type="PANTHER" id="PTHR43522:SF2">
    <property type="entry name" value="TRANSKETOLASE 1-RELATED"/>
    <property type="match status" value="1"/>
</dbReference>